<name>A0ABS3M138_9PROT</name>
<comment type="caution">
    <text evidence="3">The sequence shown here is derived from an EMBL/GenBank/DDBJ whole genome shotgun (WGS) entry which is preliminary data.</text>
</comment>
<proteinExistence type="predicted"/>
<accession>A0ABS3M138</accession>
<protein>
    <submittedName>
        <fullName evidence="3">Uncharacterized protein</fullName>
    </submittedName>
</protein>
<keyword evidence="2" id="KW-0472">Membrane</keyword>
<keyword evidence="4" id="KW-1185">Reference proteome</keyword>
<gene>
    <name evidence="3" type="ORF">J2D73_18865</name>
</gene>
<dbReference type="RefSeq" id="WP_207883882.1">
    <property type="nucleotide sequence ID" value="NZ_JAFVMF010000032.1"/>
</dbReference>
<organism evidence="3 4">
    <name type="scientific">Acetobacter sacchari</name>
    <dbReference type="NCBI Taxonomy" id="2661687"/>
    <lineage>
        <taxon>Bacteria</taxon>
        <taxon>Pseudomonadati</taxon>
        <taxon>Pseudomonadota</taxon>
        <taxon>Alphaproteobacteria</taxon>
        <taxon>Acetobacterales</taxon>
        <taxon>Acetobacteraceae</taxon>
        <taxon>Acetobacter</taxon>
    </lineage>
</organism>
<reference evidence="3 4" key="1">
    <citation type="submission" date="2021-03" db="EMBL/GenBank/DDBJ databases">
        <title>The complete genome sequence of Acetobacter sacchari TBRC 11175.</title>
        <authorList>
            <person name="Charoenyingcharoen P."/>
            <person name="Yukphan P."/>
        </authorList>
    </citation>
    <scope>NUCLEOTIDE SEQUENCE [LARGE SCALE GENOMIC DNA]</scope>
    <source>
        <strain evidence="3 4">TBRC 11175</strain>
    </source>
</reference>
<evidence type="ECO:0000256" key="2">
    <source>
        <dbReference type="SAM" id="Phobius"/>
    </source>
</evidence>
<keyword evidence="2" id="KW-1133">Transmembrane helix</keyword>
<keyword evidence="2" id="KW-0812">Transmembrane</keyword>
<dbReference type="EMBL" id="JAFVMF010000032">
    <property type="protein sequence ID" value="MBO1361849.1"/>
    <property type="molecule type" value="Genomic_DNA"/>
</dbReference>
<dbReference type="Proteomes" id="UP000664771">
    <property type="component" value="Unassembled WGS sequence"/>
</dbReference>
<sequence length="102" mass="10654">MDQAAVTGGRHPDESVMAESGVETSQTVSPPPHPDAVSDVNHLPMRPAGPSEGASSGRVVANARMDMAAARELLQMVGAMAFVTAMLLVGWHAAHYSGAWPY</sequence>
<feature type="region of interest" description="Disordered" evidence="1">
    <location>
        <begin position="1"/>
        <end position="57"/>
    </location>
</feature>
<evidence type="ECO:0000313" key="4">
    <source>
        <dbReference type="Proteomes" id="UP000664771"/>
    </source>
</evidence>
<evidence type="ECO:0000313" key="3">
    <source>
        <dbReference type="EMBL" id="MBO1361849.1"/>
    </source>
</evidence>
<evidence type="ECO:0000256" key="1">
    <source>
        <dbReference type="SAM" id="MobiDB-lite"/>
    </source>
</evidence>
<feature type="transmembrane region" description="Helical" evidence="2">
    <location>
        <begin position="73"/>
        <end position="94"/>
    </location>
</feature>